<sequence length="53" mass="5759">MREIFQVQTQRTDGPNTTLPRIGGVEKQIPKTPQLAVDSRGLTSAGLFCTGGW</sequence>
<dbReference type="AlphaFoldDB" id="A0ABD0K174"/>
<evidence type="ECO:0000256" key="1">
    <source>
        <dbReference type="SAM" id="MobiDB-lite"/>
    </source>
</evidence>
<name>A0ABD0K174_9CAEN</name>
<evidence type="ECO:0000313" key="3">
    <source>
        <dbReference type="Proteomes" id="UP001519460"/>
    </source>
</evidence>
<proteinExistence type="predicted"/>
<keyword evidence="3" id="KW-1185">Reference proteome</keyword>
<feature type="region of interest" description="Disordered" evidence="1">
    <location>
        <begin position="1"/>
        <end position="24"/>
    </location>
</feature>
<protein>
    <submittedName>
        <fullName evidence="2">Uncharacterized protein</fullName>
    </submittedName>
</protein>
<organism evidence="2 3">
    <name type="scientific">Batillaria attramentaria</name>
    <dbReference type="NCBI Taxonomy" id="370345"/>
    <lineage>
        <taxon>Eukaryota</taxon>
        <taxon>Metazoa</taxon>
        <taxon>Spiralia</taxon>
        <taxon>Lophotrochozoa</taxon>
        <taxon>Mollusca</taxon>
        <taxon>Gastropoda</taxon>
        <taxon>Caenogastropoda</taxon>
        <taxon>Sorbeoconcha</taxon>
        <taxon>Cerithioidea</taxon>
        <taxon>Batillariidae</taxon>
        <taxon>Batillaria</taxon>
    </lineage>
</organism>
<comment type="caution">
    <text evidence="2">The sequence shown here is derived from an EMBL/GenBank/DDBJ whole genome shotgun (WGS) entry which is preliminary data.</text>
</comment>
<accession>A0ABD0K174</accession>
<dbReference type="Proteomes" id="UP001519460">
    <property type="component" value="Unassembled WGS sequence"/>
</dbReference>
<reference evidence="2 3" key="1">
    <citation type="journal article" date="2023" name="Sci. Data">
        <title>Genome assembly of the Korean intertidal mud-creeper Batillaria attramentaria.</title>
        <authorList>
            <person name="Patra A.K."/>
            <person name="Ho P.T."/>
            <person name="Jun S."/>
            <person name="Lee S.J."/>
            <person name="Kim Y."/>
            <person name="Won Y.J."/>
        </authorList>
    </citation>
    <scope>NUCLEOTIDE SEQUENCE [LARGE SCALE GENOMIC DNA]</scope>
    <source>
        <strain evidence="2">Wonlab-2016</strain>
    </source>
</reference>
<dbReference type="EMBL" id="JACVVK020000274">
    <property type="protein sequence ID" value="KAK7480779.1"/>
    <property type="molecule type" value="Genomic_DNA"/>
</dbReference>
<feature type="compositionally biased region" description="Polar residues" evidence="1">
    <location>
        <begin position="1"/>
        <end position="19"/>
    </location>
</feature>
<evidence type="ECO:0000313" key="2">
    <source>
        <dbReference type="EMBL" id="KAK7480779.1"/>
    </source>
</evidence>
<feature type="non-terminal residue" evidence="2">
    <location>
        <position position="53"/>
    </location>
</feature>
<gene>
    <name evidence="2" type="ORF">BaRGS_00027945</name>
</gene>